<dbReference type="GO" id="GO:0006777">
    <property type="term" value="P:Mo-molybdopterin cofactor biosynthetic process"/>
    <property type="evidence" value="ECO:0007669"/>
    <property type="project" value="InterPro"/>
</dbReference>
<feature type="domain" description="Molybdopterin-guanine dinucleotide biosynthesis protein B (MobB)" evidence="1">
    <location>
        <begin position="15"/>
        <end position="146"/>
    </location>
</feature>
<dbReference type="InterPro" id="IPR004435">
    <property type="entry name" value="MobB_dom"/>
</dbReference>
<organism evidence="2 3">
    <name type="scientific">Salinicola corii</name>
    <dbReference type="NCBI Taxonomy" id="2606937"/>
    <lineage>
        <taxon>Bacteria</taxon>
        <taxon>Pseudomonadati</taxon>
        <taxon>Pseudomonadota</taxon>
        <taxon>Gammaproteobacteria</taxon>
        <taxon>Oceanospirillales</taxon>
        <taxon>Halomonadaceae</taxon>
        <taxon>Salinicola</taxon>
    </lineage>
</organism>
<dbReference type="Proteomes" id="UP000466024">
    <property type="component" value="Unassembled WGS sequence"/>
</dbReference>
<keyword evidence="3" id="KW-1185">Reference proteome</keyword>
<dbReference type="NCBIfam" id="TIGR00176">
    <property type="entry name" value="mobB"/>
    <property type="match status" value="1"/>
</dbReference>
<dbReference type="InterPro" id="IPR052539">
    <property type="entry name" value="MGD_biosynthesis_adapter"/>
</dbReference>
<dbReference type="RefSeq" id="WP_149435674.1">
    <property type="nucleotide sequence ID" value="NZ_VTPX01000006.1"/>
</dbReference>
<gene>
    <name evidence="2" type="primary">mobB</name>
    <name evidence="2" type="ORF">F0A16_12175</name>
</gene>
<evidence type="ECO:0000313" key="3">
    <source>
        <dbReference type="Proteomes" id="UP000466024"/>
    </source>
</evidence>
<dbReference type="Gene3D" id="3.40.50.300">
    <property type="entry name" value="P-loop containing nucleotide triphosphate hydrolases"/>
    <property type="match status" value="1"/>
</dbReference>
<dbReference type="InterPro" id="IPR027417">
    <property type="entry name" value="P-loop_NTPase"/>
</dbReference>
<reference evidence="2 3" key="1">
    <citation type="submission" date="2019-08" db="EMBL/GenBank/DDBJ databases">
        <title>Bioinformatics analysis of the strain L3 and L5.</title>
        <authorList>
            <person name="Li X."/>
        </authorList>
    </citation>
    <scope>NUCLEOTIDE SEQUENCE [LARGE SCALE GENOMIC DNA]</scope>
    <source>
        <strain evidence="2 3">L3</strain>
    </source>
</reference>
<dbReference type="AlphaFoldDB" id="A0A640WB95"/>
<proteinExistence type="predicted"/>
<dbReference type="SUPFAM" id="SSF52540">
    <property type="entry name" value="P-loop containing nucleoside triphosphate hydrolases"/>
    <property type="match status" value="1"/>
</dbReference>
<name>A0A640WB95_9GAMM</name>
<sequence length="192" mass="21018">MNEAADTLACDVPLLGIAAWSGTGKTTLLETLLPLLRARGWPTAVIKHAHHDFDIDKPGKDSHRLREAGATPMVVASGRRFALMMETPGQQEPDLPMLVAQVVGLKPALILVEGFKTWPIPKLELYRSDSDQAWAAEQDPWVQAVAYKPVEVPPGTLARLPAGLPRLNLDDPGEILTWVVDWAAAWQPSPQR</sequence>
<protein>
    <submittedName>
        <fullName evidence="2">Molybdopterin-guanine dinucleotide biosynthesis protein B</fullName>
    </submittedName>
</protein>
<dbReference type="GO" id="GO:0005525">
    <property type="term" value="F:GTP binding"/>
    <property type="evidence" value="ECO:0007669"/>
    <property type="project" value="InterPro"/>
</dbReference>
<comment type="caution">
    <text evidence="2">The sequence shown here is derived from an EMBL/GenBank/DDBJ whole genome shotgun (WGS) entry which is preliminary data.</text>
</comment>
<evidence type="ECO:0000259" key="1">
    <source>
        <dbReference type="Pfam" id="PF03205"/>
    </source>
</evidence>
<evidence type="ECO:0000313" key="2">
    <source>
        <dbReference type="EMBL" id="KAA0017824.1"/>
    </source>
</evidence>
<dbReference type="Pfam" id="PF03205">
    <property type="entry name" value="MobB"/>
    <property type="match status" value="1"/>
</dbReference>
<accession>A0A640WB95</accession>
<dbReference type="PANTHER" id="PTHR40072:SF1">
    <property type="entry name" value="MOLYBDOPTERIN-GUANINE DINUCLEOTIDE BIOSYNTHESIS ADAPTER PROTEIN"/>
    <property type="match status" value="1"/>
</dbReference>
<dbReference type="CDD" id="cd03116">
    <property type="entry name" value="MobB"/>
    <property type="match status" value="1"/>
</dbReference>
<dbReference type="EMBL" id="VTPX01000006">
    <property type="protein sequence ID" value="KAA0017824.1"/>
    <property type="molecule type" value="Genomic_DNA"/>
</dbReference>
<dbReference type="PANTHER" id="PTHR40072">
    <property type="entry name" value="MOLYBDOPTERIN-GUANINE DINUCLEOTIDE BIOSYNTHESIS ADAPTER PROTEIN-RELATED"/>
    <property type="match status" value="1"/>
</dbReference>